<name>A0ABW4DXT2_9RHOB</name>
<sequence>MKVIRYQTVVDSPETDQRLDPLHRDVLKVGTIPTTLSSALPLERMLARKV</sequence>
<evidence type="ECO:0000313" key="1">
    <source>
        <dbReference type="EMBL" id="MFD1481508.1"/>
    </source>
</evidence>
<dbReference type="RefSeq" id="WP_379106796.1">
    <property type="nucleotide sequence ID" value="NZ_JBHTOQ010000022.1"/>
</dbReference>
<organism evidence="1 2">
    <name type="scientific">Paracoccus nototheniae</name>
    <dbReference type="NCBI Taxonomy" id="2489002"/>
    <lineage>
        <taxon>Bacteria</taxon>
        <taxon>Pseudomonadati</taxon>
        <taxon>Pseudomonadota</taxon>
        <taxon>Alphaproteobacteria</taxon>
        <taxon>Rhodobacterales</taxon>
        <taxon>Paracoccaceae</taxon>
        <taxon>Paracoccus</taxon>
    </lineage>
</organism>
<dbReference type="EMBL" id="JBHTOQ010000022">
    <property type="protein sequence ID" value="MFD1481508.1"/>
    <property type="molecule type" value="Genomic_DNA"/>
</dbReference>
<keyword evidence="2" id="KW-1185">Reference proteome</keyword>
<comment type="caution">
    <text evidence="1">The sequence shown here is derived from an EMBL/GenBank/DDBJ whole genome shotgun (WGS) entry which is preliminary data.</text>
</comment>
<dbReference type="Proteomes" id="UP001597302">
    <property type="component" value="Unassembled WGS sequence"/>
</dbReference>
<protein>
    <submittedName>
        <fullName evidence="1">Uncharacterized protein</fullName>
    </submittedName>
</protein>
<proteinExistence type="predicted"/>
<gene>
    <name evidence="1" type="ORF">ACFQ5P_09385</name>
</gene>
<accession>A0ABW4DXT2</accession>
<reference evidence="2" key="1">
    <citation type="journal article" date="2019" name="Int. J. Syst. Evol. Microbiol.">
        <title>The Global Catalogue of Microorganisms (GCM) 10K type strain sequencing project: providing services to taxonomists for standard genome sequencing and annotation.</title>
        <authorList>
            <consortium name="The Broad Institute Genomics Platform"/>
            <consortium name="The Broad Institute Genome Sequencing Center for Infectious Disease"/>
            <person name="Wu L."/>
            <person name="Ma J."/>
        </authorList>
    </citation>
    <scope>NUCLEOTIDE SEQUENCE [LARGE SCALE GENOMIC DNA]</scope>
    <source>
        <strain evidence="2">CCM 8875</strain>
    </source>
</reference>
<evidence type="ECO:0000313" key="2">
    <source>
        <dbReference type="Proteomes" id="UP001597302"/>
    </source>
</evidence>